<feature type="transmembrane region" description="Helical" evidence="8">
    <location>
        <begin position="215"/>
        <end position="235"/>
    </location>
</feature>
<keyword evidence="10" id="KW-1185">Reference proteome</keyword>
<dbReference type="InterPro" id="IPR004761">
    <property type="entry name" value="Spore_GerAB"/>
</dbReference>
<protein>
    <submittedName>
        <fullName evidence="9">Endospore germination permease</fullName>
    </submittedName>
</protein>
<keyword evidence="4" id="KW-0309">Germination</keyword>
<keyword evidence="5 8" id="KW-0812">Transmembrane</keyword>
<dbReference type="RefSeq" id="WP_270878041.1">
    <property type="nucleotide sequence ID" value="NZ_JAQFVF010000015.1"/>
</dbReference>
<feature type="transmembrane region" description="Helical" evidence="8">
    <location>
        <begin position="76"/>
        <end position="99"/>
    </location>
</feature>
<dbReference type="PANTHER" id="PTHR34975">
    <property type="entry name" value="SPORE GERMINATION PROTEIN A2"/>
    <property type="match status" value="1"/>
</dbReference>
<sequence length="371" mass="41601">MQNEDQITPFELGALCFTYLSGFSTLYLLETKVVGPDVWICHAVSLILVIGIMKLMNFIICKYPDLSLSDILMKLLGRWIGTIVLIVILKDLLGLGTLSLRSLSLFYTTAILPNTSPELLILMIVIVTTYAVSLGLGTIVRSVQIVMPVFIISMLIINIMMVKNVTINPLLPQFRSTLPELTYATLLSMAFPFGKALTLVFLFRNVKNKKKIFGTNCIVLISSSVYVLISTYLTIGSLGIHATKSASFPYFSAIQLVRIGEFLERFEIIVIGIWTILTLYEIIVVQYVYAQIMRDVFKLKHANYFIVPIGLFYFGTNVNSYESPLDIFNYDTRILPFTGLLPEFVLPVALVVLAWMKSRKKAVPMLGGESN</sequence>
<evidence type="ECO:0000313" key="9">
    <source>
        <dbReference type="EMBL" id="MFC5451257.1"/>
    </source>
</evidence>
<dbReference type="PANTHER" id="PTHR34975:SF2">
    <property type="entry name" value="SPORE GERMINATION PROTEIN A2"/>
    <property type="match status" value="1"/>
</dbReference>
<evidence type="ECO:0000256" key="2">
    <source>
        <dbReference type="ARBA" id="ARBA00007998"/>
    </source>
</evidence>
<comment type="similarity">
    <text evidence="2">Belongs to the amino acid-polyamine-organocation (APC) superfamily. Spore germination protein (SGP) (TC 2.A.3.9) family.</text>
</comment>
<gene>
    <name evidence="9" type="ORF">ACFPOG_23765</name>
</gene>
<feature type="transmembrane region" description="Helical" evidence="8">
    <location>
        <begin position="12"/>
        <end position="29"/>
    </location>
</feature>
<dbReference type="NCBIfam" id="TIGR00912">
    <property type="entry name" value="2A0309"/>
    <property type="match status" value="1"/>
</dbReference>
<keyword evidence="7 8" id="KW-0472">Membrane</keyword>
<accession>A0ABW0KDU6</accession>
<comment type="subcellular location">
    <subcellularLocation>
        <location evidence="1">Membrane</location>
        <topology evidence="1">Multi-pass membrane protein</topology>
    </subcellularLocation>
</comment>
<keyword evidence="3" id="KW-0813">Transport</keyword>
<feature type="transmembrane region" description="Helical" evidence="8">
    <location>
        <begin position="333"/>
        <end position="356"/>
    </location>
</feature>
<organism evidence="9 10">
    <name type="scientific">Paenibacillus aestuarii</name>
    <dbReference type="NCBI Taxonomy" id="516965"/>
    <lineage>
        <taxon>Bacteria</taxon>
        <taxon>Bacillati</taxon>
        <taxon>Bacillota</taxon>
        <taxon>Bacilli</taxon>
        <taxon>Bacillales</taxon>
        <taxon>Paenibacillaceae</taxon>
        <taxon>Paenibacillus</taxon>
    </lineage>
</organism>
<feature type="transmembrane region" description="Helical" evidence="8">
    <location>
        <begin position="181"/>
        <end position="203"/>
    </location>
</feature>
<name>A0ABW0KDU6_9BACL</name>
<feature type="transmembrane region" description="Helical" evidence="8">
    <location>
        <begin position="143"/>
        <end position="161"/>
    </location>
</feature>
<evidence type="ECO:0000256" key="7">
    <source>
        <dbReference type="ARBA" id="ARBA00023136"/>
    </source>
</evidence>
<feature type="transmembrane region" description="Helical" evidence="8">
    <location>
        <begin position="35"/>
        <end position="55"/>
    </location>
</feature>
<proteinExistence type="inferred from homology"/>
<evidence type="ECO:0000256" key="8">
    <source>
        <dbReference type="SAM" id="Phobius"/>
    </source>
</evidence>
<reference evidence="10" key="1">
    <citation type="journal article" date="2019" name="Int. J. Syst. Evol. Microbiol.">
        <title>The Global Catalogue of Microorganisms (GCM) 10K type strain sequencing project: providing services to taxonomists for standard genome sequencing and annotation.</title>
        <authorList>
            <consortium name="The Broad Institute Genomics Platform"/>
            <consortium name="The Broad Institute Genome Sequencing Center for Infectious Disease"/>
            <person name="Wu L."/>
            <person name="Ma J."/>
        </authorList>
    </citation>
    <scope>NUCLEOTIDE SEQUENCE [LARGE SCALE GENOMIC DNA]</scope>
    <source>
        <strain evidence="10">KACC 11904</strain>
    </source>
</reference>
<keyword evidence="6 8" id="KW-1133">Transmembrane helix</keyword>
<dbReference type="Proteomes" id="UP001596044">
    <property type="component" value="Unassembled WGS sequence"/>
</dbReference>
<feature type="transmembrane region" description="Helical" evidence="8">
    <location>
        <begin position="268"/>
        <end position="290"/>
    </location>
</feature>
<feature type="transmembrane region" description="Helical" evidence="8">
    <location>
        <begin position="119"/>
        <end position="136"/>
    </location>
</feature>
<dbReference type="Pfam" id="PF03845">
    <property type="entry name" value="Spore_permease"/>
    <property type="match status" value="1"/>
</dbReference>
<evidence type="ECO:0000256" key="5">
    <source>
        <dbReference type="ARBA" id="ARBA00022692"/>
    </source>
</evidence>
<evidence type="ECO:0000256" key="1">
    <source>
        <dbReference type="ARBA" id="ARBA00004141"/>
    </source>
</evidence>
<feature type="transmembrane region" description="Helical" evidence="8">
    <location>
        <begin position="302"/>
        <end position="321"/>
    </location>
</feature>
<evidence type="ECO:0000313" key="10">
    <source>
        <dbReference type="Proteomes" id="UP001596044"/>
    </source>
</evidence>
<comment type="caution">
    <text evidence="9">The sequence shown here is derived from an EMBL/GenBank/DDBJ whole genome shotgun (WGS) entry which is preliminary data.</text>
</comment>
<dbReference type="EMBL" id="JBHSMJ010000031">
    <property type="protein sequence ID" value="MFC5451257.1"/>
    <property type="molecule type" value="Genomic_DNA"/>
</dbReference>
<evidence type="ECO:0000256" key="3">
    <source>
        <dbReference type="ARBA" id="ARBA00022448"/>
    </source>
</evidence>
<evidence type="ECO:0000256" key="6">
    <source>
        <dbReference type="ARBA" id="ARBA00022989"/>
    </source>
</evidence>
<evidence type="ECO:0000256" key="4">
    <source>
        <dbReference type="ARBA" id="ARBA00022544"/>
    </source>
</evidence>